<evidence type="ECO:0000313" key="1">
    <source>
        <dbReference type="EMBL" id="KKN80847.1"/>
    </source>
</evidence>
<name>A0A0F9U0N9_9ZZZZ</name>
<comment type="caution">
    <text evidence="1">The sequence shown here is derived from an EMBL/GenBank/DDBJ whole genome shotgun (WGS) entry which is preliminary data.</text>
</comment>
<reference evidence="1" key="1">
    <citation type="journal article" date="2015" name="Nature">
        <title>Complex archaea that bridge the gap between prokaryotes and eukaryotes.</title>
        <authorList>
            <person name="Spang A."/>
            <person name="Saw J.H."/>
            <person name="Jorgensen S.L."/>
            <person name="Zaremba-Niedzwiedzka K."/>
            <person name="Martijn J."/>
            <person name="Lind A.E."/>
            <person name="van Eijk R."/>
            <person name="Schleper C."/>
            <person name="Guy L."/>
            <person name="Ettema T.J."/>
        </authorList>
    </citation>
    <scope>NUCLEOTIDE SEQUENCE</scope>
</reference>
<dbReference type="AlphaFoldDB" id="A0A0F9U0N9"/>
<accession>A0A0F9U0N9</accession>
<dbReference type="EMBL" id="LAZR01000224">
    <property type="protein sequence ID" value="KKN80847.1"/>
    <property type="molecule type" value="Genomic_DNA"/>
</dbReference>
<organism evidence="1">
    <name type="scientific">marine sediment metagenome</name>
    <dbReference type="NCBI Taxonomy" id="412755"/>
    <lineage>
        <taxon>unclassified sequences</taxon>
        <taxon>metagenomes</taxon>
        <taxon>ecological metagenomes</taxon>
    </lineage>
</organism>
<protein>
    <submittedName>
        <fullName evidence="1">Uncharacterized protein</fullName>
    </submittedName>
</protein>
<proteinExistence type="predicted"/>
<sequence length="49" mass="5612">MLLYIEAIKRCYYSCSSDDLHIVRQSKVAAGVDNVIINLALEPLLCYRH</sequence>
<gene>
    <name evidence="1" type="ORF">LCGC14_0325110</name>
</gene>